<dbReference type="Proteomes" id="UP001552479">
    <property type="component" value="Unassembled WGS sequence"/>
</dbReference>
<evidence type="ECO:0000313" key="2">
    <source>
        <dbReference type="EMBL" id="MEV4927792.1"/>
    </source>
</evidence>
<evidence type="ECO:0000256" key="1">
    <source>
        <dbReference type="SAM" id="MobiDB-lite"/>
    </source>
</evidence>
<comment type="caution">
    <text evidence="2">The sequence shown here is derived from an EMBL/GenBank/DDBJ whole genome shotgun (WGS) entry which is preliminary data.</text>
</comment>
<gene>
    <name evidence="2" type="ORF">AB0L03_34150</name>
</gene>
<accession>A0ABV3J557</accession>
<name>A0ABV3J557_9ACTN</name>
<feature type="region of interest" description="Disordered" evidence="1">
    <location>
        <begin position="1"/>
        <end position="30"/>
    </location>
</feature>
<keyword evidence="3" id="KW-1185">Reference proteome</keyword>
<proteinExistence type="predicted"/>
<sequence>MRFPLPGGHATDSRAYTPAAPADAPTSRVRTRETANVLMTGEQQLLEALPDGALDEATKRLG</sequence>
<dbReference type="EMBL" id="JBFASG010000059">
    <property type="protein sequence ID" value="MEV4927792.1"/>
    <property type="molecule type" value="Genomic_DNA"/>
</dbReference>
<organism evidence="2 3">
    <name type="scientific">Streptomyces roseoverticillatus</name>
    <dbReference type="NCBI Taxonomy" id="66429"/>
    <lineage>
        <taxon>Bacteria</taxon>
        <taxon>Bacillati</taxon>
        <taxon>Actinomycetota</taxon>
        <taxon>Actinomycetes</taxon>
        <taxon>Kitasatosporales</taxon>
        <taxon>Streptomycetaceae</taxon>
        <taxon>Streptomyces</taxon>
    </lineage>
</organism>
<reference evidence="2 3" key="1">
    <citation type="submission" date="2024-06" db="EMBL/GenBank/DDBJ databases">
        <title>The Natural Products Discovery Center: Release of the First 8490 Sequenced Strains for Exploring Actinobacteria Biosynthetic Diversity.</title>
        <authorList>
            <person name="Kalkreuter E."/>
            <person name="Kautsar S.A."/>
            <person name="Yang D."/>
            <person name="Bader C.D."/>
            <person name="Teijaro C.N."/>
            <person name="Fluegel L."/>
            <person name="Davis C.M."/>
            <person name="Simpson J.R."/>
            <person name="Lauterbach L."/>
            <person name="Steele A.D."/>
            <person name="Gui C."/>
            <person name="Meng S."/>
            <person name="Li G."/>
            <person name="Viehrig K."/>
            <person name="Ye F."/>
            <person name="Su P."/>
            <person name="Kiefer A.F."/>
            <person name="Nichols A."/>
            <person name="Cepeda A.J."/>
            <person name="Yan W."/>
            <person name="Fan B."/>
            <person name="Jiang Y."/>
            <person name="Adhikari A."/>
            <person name="Zheng C.-J."/>
            <person name="Schuster L."/>
            <person name="Cowan T.M."/>
            <person name="Smanski M.J."/>
            <person name="Chevrette M.G."/>
            <person name="De Carvalho L.P.S."/>
            <person name="Shen B."/>
        </authorList>
    </citation>
    <scope>NUCLEOTIDE SEQUENCE [LARGE SCALE GENOMIC DNA]</scope>
    <source>
        <strain evidence="2 3">NPDC053791</strain>
    </source>
</reference>
<dbReference type="RefSeq" id="WP_366090844.1">
    <property type="nucleotide sequence ID" value="NZ_JBFASG010000059.1"/>
</dbReference>
<protein>
    <submittedName>
        <fullName evidence="2">Uncharacterized protein</fullName>
    </submittedName>
</protein>
<evidence type="ECO:0000313" key="3">
    <source>
        <dbReference type="Proteomes" id="UP001552479"/>
    </source>
</evidence>